<feature type="region of interest" description="Leucine repeat II (LRII)" evidence="5">
    <location>
        <begin position="459"/>
        <end position="491"/>
    </location>
</feature>
<keyword evidence="4" id="KW-0539">Nucleus</keyword>
<feature type="region of interest" description="VHIID" evidence="5">
    <location>
        <begin position="378"/>
        <end position="443"/>
    </location>
</feature>
<evidence type="ECO:0000313" key="8">
    <source>
        <dbReference type="Proteomes" id="UP001603857"/>
    </source>
</evidence>
<comment type="caution">
    <text evidence="7">The sequence shown here is derived from an EMBL/GenBank/DDBJ whole genome shotgun (WGS) entry which is preliminary data.</text>
</comment>
<evidence type="ECO:0000256" key="6">
    <source>
        <dbReference type="SAM" id="MobiDB-lite"/>
    </source>
</evidence>
<dbReference type="Proteomes" id="UP001603857">
    <property type="component" value="Unassembled WGS sequence"/>
</dbReference>
<dbReference type="PANTHER" id="PTHR31636">
    <property type="entry name" value="OSJNBA0084A10.13 PROTEIN-RELATED"/>
    <property type="match status" value="1"/>
</dbReference>
<feature type="short sequence motif" description="VHIID" evidence="5">
    <location>
        <begin position="409"/>
        <end position="413"/>
    </location>
</feature>
<feature type="region of interest" description="Disordered" evidence="6">
    <location>
        <begin position="63"/>
        <end position="144"/>
    </location>
</feature>
<comment type="caution">
    <text evidence="5">Lacks conserved residue(s) required for the propagation of feature annotation.</text>
</comment>
<comment type="similarity">
    <text evidence="5">Belongs to the GRAS family.</text>
</comment>
<keyword evidence="8" id="KW-1185">Reference proteome</keyword>
<proteinExistence type="inferred from homology"/>
<protein>
    <recommendedName>
        <fullName evidence="9">Scarecrow-like protein 14</fullName>
    </recommendedName>
</protein>
<dbReference type="PROSITE" id="PS50985">
    <property type="entry name" value="GRAS"/>
    <property type="match status" value="1"/>
</dbReference>
<organism evidence="7 8">
    <name type="scientific">Flemingia macrophylla</name>
    <dbReference type="NCBI Taxonomy" id="520843"/>
    <lineage>
        <taxon>Eukaryota</taxon>
        <taxon>Viridiplantae</taxon>
        <taxon>Streptophyta</taxon>
        <taxon>Embryophyta</taxon>
        <taxon>Tracheophyta</taxon>
        <taxon>Spermatophyta</taxon>
        <taxon>Magnoliopsida</taxon>
        <taxon>eudicotyledons</taxon>
        <taxon>Gunneridae</taxon>
        <taxon>Pentapetalae</taxon>
        <taxon>rosids</taxon>
        <taxon>fabids</taxon>
        <taxon>Fabales</taxon>
        <taxon>Fabaceae</taxon>
        <taxon>Papilionoideae</taxon>
        <taxon>50 kb inversion clade</taxon>
        <taxon>NPAAA clade</taxon>
        <taxon>indigoferoid/millettioid clade</taxon>
        <taxon>Phaseoleae</taxon>
        <taxon>Flemingia</taxon>
    </lineage>
</organism>
<feature type="compositionally biased region" description="Polar residues" evidence="6">
    <location>
        <begin position="100"/>
        <end position="127"/>
    </location>
</feature>
<feature type="region of interest" description="Leucine repeat I (LRI)" evidence="5">
    <location>
        <begin position="299"/>
        <end position="359"/>
    </location>
</feature>
<evidence type="ECO:0008006" key="9">
    <source>
        <dbReference type="Google" id="ProtNLM"/>
    </source>
</evidence>
<feature type="compositionally biased region" description="Pro residues" evidence="6">
    <location>
        <begin position="68"/>
        <end position="77"/>
    </location>
</feature>
<evidence type="ECO:0000313" key="7">
    <source>
        <dbReference type="EMBL" id="KAL2332143.1"/>
    </source>
</evidence>
<dbReference type="AlphaFoldDB" id="A0ABD1M8M7"/>
<reference evidence="7 8" key="1">
    <citation type="submission" date="2024-08" db="EMBL/GenBank/DDBJ databases">
        <title>Insights into the chromosomal genome structure of Flemingia macrophylla.</title>
        <authorList>
            <person name="Ding Y."/>
            <person name="Zhao Y."/>
            <person name="Bi W."/>
            <person name="Wu M."/>
            <person name="Zhao G."/>
            <person name="Gong Y."/>
            <person name="Li W."/>
            <person name="Zhang P."/>
        </authorList>
    </citation>
    <scope>NUCLEOTIDE SEQUENCE [LARGE SCALE GENOMIC DNA]</scope>
    <source>
        <strain evidence="7">DYQJB</strain>
        <tissue evidence="7">Leaf</tissue>
    </source>
</reference>
<evidence type="ECO:0000256" key="2">
    <source>
        <dbReference type="ARBA" id="ARBA00023015"/>
    </source>
</evidence>
<dbReference type="InterPro" id="IPR005202">
    <property type="entry name" value="TF_GRAS"/>
</dbReference>
<keyword evidence="3" id="KW-0804">Transcription</keyword>
<comment type="subcellular location">
    <subcellularLocation>
        <location evidence="1">Nucleus</location>
    </subcellularLocation>
</comment>
<evidence type="ECO:0000256" key="5">
    <source>
        <dbReference type="PROSITE-ProRule" id="PRU01191"/>
    </source>
</evidence>
<evidence type="ECO:0000256" key="3">
    <source>
        <dbReference type="ARBA" id="ARBA00023163"/>
    </source>
</evidence>
<feature type="region of interest" description="SAW" evidence="5">
    <location>
        <begin position="597"/>
        <end position="673"/>
    </location>
</feature>
<sequence>MYRRGSSMNTCDEESCLDESDSRAVLSYIKQMLMEEDSEERYSMFQDSLALQQTQRELYKVITHNSNPLPPPPPPPSSSSSSPSSSSTILHVDNYPSVESPDQSLSSTSTDYSIFSMGSSSTSNSAESPYRADSAEAHDQHNNPISIPHHLLSPSNSTPNFTTFPNPFLDSTFQQQFERGVEQGTRFLPNTNFFPSFTNSPPPVVIKTEEEEVESVGGDHFAVPRGRRIREREEQDLDGRSRKQSAAYVDENDLAELFDKVCLNTGFGKGKPPDSPLYDNHETIVLTNTFGGKSDDEAVDLRTLLMLTAQAIASDSPQFARQLIKQIKQHSSPLGDEIQRLAHYFGNALEARLDGTGNQLFSVLSSKRTSAKDMIKAYHVHVSVCPFEKLSIAFTNNSIFYRTEDKKIIHIIDFGIRYGFKWPILISRLSRRTGGPPKVRITGIDQPQPGFRPEERVQETGRRLASYCQRFNVPFEFNSIAKRWDTIRVEELKIETNEFVAVNCLFQFEHLLDETVVLNNPRDAVLRLIKKANPDIFVHGVVNGAYDVPFFVSRFREALFHYSALFDMLDANVGREDPMRLKFEEELYGREIMNIVACEGCDRIERPQTYKQWQVRNMRAGFRPLPLDHKIIQKVKNRLTDDGYNPSFNLEVDGNWMLQGWKGRILHASSCWVPA</sequence>
<keyword evidence="2" id="KW-0805">Transcription regulation</keyword>
<accession>A0ABD1M8M7</accession>
<evidence type="ECO:0000256" key="1">
    <source>
        <dbReference type="ARBA" id="ARBA00004123"/>
    </source>
</evidence>
<dbReference type="EMBL" id="JBGMDY010000006">
    <property type="protein sequence ID" value="KAL2332143.1"/>
    <property type="molecule type" value="Genomic_DNA"/>
</dbReference>
<gene>
    <name evidence="7" type="ORF">Fmac_019724</name>
</gene>
<feature type="compositionally biased region" description="Low complexity" evidence="6">
    <location>
        <begin position="78"/>
        <end position="87"/>
    </location>
</feature>
<dbReference type="Pfam" id="PF03514">
    <property type="entry name" value="GRAS"/>
    <property type="match status" value="1"/>
</dbReference>
<dbReference type="GO" id="GO:0005634">
    <property type="term" value="C:nucleus"/>
    <property type="evidence" value="ECO:0007669"/>
    <property type="project" value="UniProtKB-SubCell"/>
</dbReference>
<evidence type="ECO:0000256" key="4">
    <source>
        <dbReference type="ARBA" id="ARBA00023242"/>
    </source>
</evidence>
<name>A0ABD1M8M7_9FABA</name>